<keyword evidence="2 5" id="KW-0479">Metal-binding</keyword>
<keyword evidence="3 5" id="KW-0560">Oxidoreductase</keyword>
<dbReference type="GO" id="GO:0046872">
    <property type="term" value="F:metal ion binding"/>
    <property type="evidence" value="ECO:0007669"/>
    <property type="project" value="UniProtKB-KW"/>
</dbReference>
<dbReference type="PROSITE" id="PS51471">
    <property type="entry name" value="FE2OG_OXY"/>
    <property type="match status" value="1"/>
</dbReference>
<dbReference type="SUPFAM" id="SSF51197">
    <property type="entry name" value="Clavaminate synthase-like"/>
    <property type="match status" value="1"/>
</dbReference>
<evidence type="ECO:0000256" key="3">
    <source>
        <dbReference type="ARBA" id="ARBA00023002"/>
    </source>
</evidence>
<reference evidence="7" key="1">
    <citation type="submission" date="2023-05" db="EMBL/GenBank/DDBJ databases">
        <title>Nepenthes gracilis genome sequencing.</title>
        <authorList>
            <person name="Fukushima K."/>
        </authorList>
    </citation>
    <scope>NUCLEOTIDE SEQUENCE</scope>
    <source>
        <strain evidence="7">SING2019-196</strain>
    </source>
</reference>
<proteinExistence type="inferred from homology"/>
<evidence type="ECO:0000256" key="4">
    <source>
        <dbReference type="ARBA" id="ARBA00023004"/>
    </source>
</evidence>
<dbReference type="InterPro" id="IPR050295">
    <property type="entry name" value="Plant_2OG-oxidoreductases"/>
</dbReference>
<organism evidence="7 8">
    <name type="scientific">Nepenthes gracilis</name>
    <name type="common">Slender pitcher plant</name>
    <dbReference type="NCBI Taxonomy" id="150966"/>
    <lineage>
        <taxon>Eukaryota</taxon>
        <taxon>Viridiplantae</taxon>
        <taxon>Streptophyta</taxon>
        <taxon>Embryophyta</taxon>
        <taxon>Tracheophyta</taxon>
        <taxon>Spermatophyta</taxon>
        <taxon>Magnoliopsida</taxon>
        <taxon>eudicotyledons</taxon>
        <taxon>Gunneridae</taxon>
        <taxon>Pentapetalae</taxon>
        <taxon>Caryophyllales</taxon>
        <taxon>Nepenthaceae</taxon>
        <taxon>Nepenthes</taxon>
    </lineage>
</organism>
<comment type="caution">
    <text evidence="7">The sequence shown here is derived from an EMBL/GenBank/DDBJ whole genome shotgun (WGS) entry which is preliminary data.</text>
</comment>
<dbReference type="InterPro" id="IPR044861">
    <property type="entry name" value="IPNS-like_FE2OG_OXY"/>
</dbReference>
<dbReference type="Pfam" id="PF03171">
    <property type="entry name" value="2OG-FeII_Oxy"/>
    <property type="match status" value="1"/>
</dbReference>
<evidence type="ECO:0000256" key="2">
    <source>
        <dbReference type="ARBA" id="ARBA00022723"/>
    </source>
</evidence>
<dbReference type="GO" id="GO:0016491">
    <property type="term" value="F:oxidoreductase activity"/>
    <property type="evidence" value="ECO:0007669"/>
    <property type="project" value="UniProtKB-KW"/>
</dbReference>
<evidence type="ECO:0000256" key="1">
    <source>
        <dbReference type="ARBA" id="ARBA00008056"/>
    </source>
</evidence>
<protein>
    <recommendedName>
        <fullName evidence="6">Fe2OG dioxygenase domain-containing protein</fullName>
    </recommendedName>
</protein>
<dbReference type="AlphaFoldDB" id="A0AAD3SZ87"/>
<keyword evidence="8" id="KW-1185">Reference proteome</keyword>
<dbReference type="InterPro" id="IPR005123">
    <property type="entry name" value="Oxoglu/Fe-dep_dioxygenase_dom"/>
</dbReference>
<dbReference type="Pfam" id="PF14226">
    <property type="entry name" value="DIOX_N"/>
    <property type="match status" value="1"/>
</dbReference>
<sequence length="377" mass="42879">MVENESLRVKARGMESSPLLNLGGSLPVPSVQEMVKGRITQVPPRYVRPTQDPTFISNIDVELQLPIIDMERLSCPNFKGSEELEKLDRACKNWGFFQLINHGVNSSLVTKVKHGIEEFFNLPIEEKNKYKQLPGDVEGFGQAFILSEEQKLDWADMFYIFTLPTHIRKPHLLPKLPLQLREGIEAYAVELEKLALKMLQYMAKALKIDANEIRAVFEGGLQGMRMNYYPPCPQPDLVIGISPHSDIQGITILLELNEVEGLQIKNDGRWFPVKPMPNAFIVNLGDSMEIVTNGIYKSIEHRATVNSTKERLSIATFYSSNLETVVRPAPSLITPQNPAMYKNIKYGDFIKLFISRELKGKSCIQQIKIQHEERKID</sequence>
<feature type="domain" description="Fe2OG dioxygenase" evidence="6">
    <location>
        <begin position="220"/>
        <end position="320"/>
    </location>
</feature>
<dbReference type="Gene3D" id="2.60.120.330">
    <property type="entry name" value="B-lactam Antibiotic, Isopenicillin N Synthase, Chain"/>
    <property type="match status" value="1"/>
</dbReference>
<accession>A0AAD3SZ87</accession>
<gene>
    <name evidence="7" type="ORF">Nepgr_021270</name>
</gene>
<dbReference type="EMBL" id="BSYO01000020">
    <property type="protein sequence ID" value="GMH19429.1"/>
    <property type="molecule type" value="Genomic_DNA"/>
</dbReference>
<evidence type="ECO:0000256" key="5">
    <source>
        <dbReference type="RuleBase" id="RU003682"/>
    </source>
</evidence>
<dbReference type="InterPro" id="IPR027443">
    <property type="entry name" value="IPNS-like_sf"/>
</dbReference>
<name>A0AAD3SZ87_NEPGR</name>
<evidence type="ECO:0000259" key="6">
    <source>
        <dbReference type="PROSITE" id="PS51471"/>
    </source>
</evidence>
<comment type="similarity">
    <text evidence="1 5">Belongs to the iron/ascorbate-dependent oxidoreductase family.</text>
</comment>
<evidence type="ECO:0000313" key="8">
    <source>
        <dbReference type="Proteomes" id="UP001279734"/>
    </source>
</evidence>
<evidence type="ECO:0000313" key="7">
    <source>
        <dbReference type="EMBL" id="GMH19429.1"/>
    </source>
</evidence>
<keyword evidence="4 5" id="KW-0408">Iron</keyword>
<dbReference type="FunFam" id="2.60.120.330:FF:000001">
    <property type="entry name" value="Protein SRG1"/>
    <property type="match status" value="1"/>
</dbReference>
<dbReference type="Proteomes" id="UP001279734">
    <property type="component" value="Unassembled WGS sequence"/>
</dbReference>
<dbReference type="InterPro" id="IPR026992">
    <property type="entry name" value="DIOX_N"/>
</dbReference>
<dbReference type="PANTHER" id="PTHR47991">
    <property type="entry name" value="OXOGLUTARATE/IRON-DEPENDENT DIOXYGENASE"/>
    <property type="match status" value="1"/>
</dbReference>